<reference evidence="4" key="1">
    <citation type="journal article" date="2013" name="Genome Announc.">
        <title>Draft Genome Sequence of the Dimorphic Prosthecate Bacterium Brevundimonas abyssalis TAR-001T.</title>
        <authorList>
            <person name="Tsubouchi T."/>
            <person name="Nishi S."/>
            <person name="Usui K."/>
            <person name="Shimane Y."/>
            <person name="Takaki Y."/>
            <person name="Maruyama T."/>
            <person name="Hatada Y."/>
        </authorList>
    </citation>
    <scope>NUCLEOTIDE SEQUENCE [LARGE SCALE GENOMIC DNA]</scope>
    <source>
        <strain evidence="4">TAR-001</strain>
    </source>
</reference>
<feature type="region of interest" description="Disordered" evidence="1">
    <location>
        <begin position="48"/>
        <end position="91"/>
    </location>
</feature>
<evidence type="ECO:0000313" key="3">
    <source>
        <dbReference type="EMBL" id="GAD58927.1"/>
    </source>
</evidence>
<keyword evidence="4" id="KW-1185">Reference proteome</keyword>
<name>A0A8E0KN32_9CAUL</name>
<evidence type="ECO:0000313" key="4">
    <source>
        <dbReference type="Proteomes" id="UP000016569"/>
    </source>
</evidence>
<dbReference type="RefSeq" id="WP_021697023.1">
    <property type="nucleotide sequence ID" value="NZ_BATC01000014.1"/>
</dbReference>
<evidence type="ECO:0000256" key="2">
    <source>
        <dbReference type="SAM" id="SignalP"/>
    </source>
</evidence>
<feature type="signal peptide" evidence="2">
    <location>
        <begin position="1"/>
        <end position="35"/>
    </location>
</feature>
<proteinExistence type="predicted"/>
<organism evidence="3 4">
    <name type="scientific">Brevundimonas abyssalis TAR-001</name>
    <dbReference type="NCBI Taxonomy" id="1391729"/>
    <lineage>
        <taxon>Bacteria</taxon>
        <taxon>Pseudomonadati</taxon>
        <taxon>Pseudomonadota</taxon>
        <taxon>Alphaproteobacteria</taxon>
        <taxon>Caulobacterales</taxon>
        <taxon>Caulobacteraceae</taxon>
        <taxon>Brevundimonas</taxon>
    </lineage>
</organism>
<sequence>MKKPIFTPARVTLAAAVSGMALIGLAGLADGPASAQTAAKVESQTRPNFGILLDPPTRTRARPQRRWSYGDHRRRWDHGYGRGPGYPPPPVASEQVVLIDCGGNPGSGGWRTRWPAWRRAAP</sequence>
<gene>
    <name evidence="3" type="ORF">MBEBAB_1177</name>
</gene>
<comment type="caution">
    <text evidence="3">The sequence shown here is derived from an EMBL/GenBank/DDBJ whole genome shotgun (WGS) entry which is preliminary data.</text>
</comment>
<feature type="chain" id="PRO_5034333242" evidence="2">
    <location>
        <begin position="36"/>
        <end position="122"/>
    </location>
</feature>
<dbReference type="AlphaFoldDB" id="A0A8E0KN32"/>
<evidence type="ECO:0000256" key="1">
    <source>
        <dbReference type="SAM" id="MobiDB-lite"/>
    </source>
</evidence>
<accession>A0A8E0KN32</accession>
<protein>
    <submittedName>
        <fullName evidence="3">Uncharacterized protein</fullName>
    </submittedName>
</protein>
<dbReference type="EMBL" id="BATC01000014">
    <property type="protein sequence ID" value="GAD58927.1"/>
    <property type="molecule type" value="Genomic_DNA"/>
</dbReference>
<keyword evidence="2" id="KW-0732">Signal</keyword>
<dbReference type="Proteomes" id="UP000016569">
    <property type="component" value="Unassembled WGS sequence"/>
</dbReference>